<protein>
    <submittedName>
        <fullName evidence="2">Uncharacterized protein</fullName>
    </submittedName>
</protein>
<dbReference type="AlphaFoldDB" id="A0A7W7VZ11"/>
<sequence length="89" mass="9470">MSRPATTPTTIYRPQVGAPVNDLVHPGASGIYMGTLGGRAYLRPSGGGVEWDTDPNKLEPVNPGAELTPVSQRSTRRSPECIRLPDGRA</sequence>
<feature type="region of interest" description="Disordered" evidence="1">
    <location>
        <begin position="47"/>
        <end position="89"/>
    </location>
</feature>
<dbReference type="EMBL" id="JACHJV010000002">
    <property type="protein sequence ID" value="MBB4928302.1"/>
    <property type="molecule type" value="Genomic_DNA"/>
</dbReference>
<organism evidence="2 3">
    <name type="scientific">Kitasatospora kifunensis</name>
    <name type="common">Streptomyces kifunensis</name>
    <dbReference type="NCBI Taxonomy" id="58351"/>
    <lineage>
        <taxon>Bacteria</taxon>
        <taxon>Bacillati</taxon>
        <taxon>Actinomycetota</taxon>
        <taxon>Actinomycetes</taxon>
        <taxon>Kitasatosporales</taxon>
        <taxon>Streptomycetaceae</taxon>
        <taxon>Kitasatospora</taxon>
    </lineage>
</organism>
<feature type="compositionally biased region" description="Basic and acidic residues" evidence="1">
    <location>
        <begin position="77"/>
        <end position="89"/>
    </location>
</feature>
<name>A0A7W7VZ11_KITKI</name>
<accession>A0A7W7VZ11</accession>
<dbReference type="RefSeq" id="WP_184945342.1">
    <property type="nucleotide sequence ID" value="NZ_JACHJV010000002.1"/>
</dbReference>
<dbReference type="Proteomes" id="UP000540506">
    <property type="component" value="Unassembled WGS sequence"/>
</dbReference>
<evidence type="ECO:0000313" key="2">
    <source>
        <dbReference type="EMBL" id="MBB4928302.1"/>
    </source>
</evidence>
<gene>
    <name evidence="2" type="ORF">FHR34_007397</name>
</gene>
<proteinExistence type="predicted"/>
<comment type="caution">
    <text evidence="2">The sequence shown here is derived from an EMBL/GenBank/DDBJ whole genome shotgun (WGS) entry which is preliminary data.</text>
</comment>
<evidence type="ECO:0000256" key="1">
    <source>
        <dbReference type="SAM" id="MobiDB-lite"/>
    </source>
</evidence>
<keyword evidence="3" id="KW-1185">Reference proteome</keyword>
<reference evidence="2 3" key="1">
    <citation type="submission" date="2020-08" db="EMBL/GenBank/DDBJ databases">
        <title>Sequencing the genomes of 1000 actinobacteria strains.</title>
        <authorList>
            <person name="Klenk H.-P."/>
        </authorList>
    </citation>
    <scope>NUCLEOTIDE SEQUENCE [LARGE SCALE GENOMIC DNA]</scope>
    <source>
        <strain evidence="2 3">DSM 41654</strain>
    </source>
</reference>
<evidence type="ECO:0000313" key="3">
    <source>
        <dbReference type="Proteomes" id="UP000540506"/>
    </source>
</evidence>